<comment type="caution">
    <text evidence="1">The sequence shown here is derived from an EMBL/GenBank/DDBJ whole genome shotgun (WGS) entry which is preliminary data.</text>
</comment>
<evidence type="ECO:0000313" key="1">
    <source>
        <dbReference type="EMBL" id="MFC7150056.1"/>
    </source>
</evidence>
<gene>
    <name evidence="1" type="ORF">ACFQMJ_16135</name>
</gene>
<dbReference type="InterPro" id="IPR027417">
    <property type="entry name" value="P-loop_NTPase"/>
</dbReference>
<reference evidence="2" key="1">
    <citation type="journal article" date="2019" name="Int. J. Syst. Evol. Microbiol.">
        <title>The Global Catalogue of Microorganisms (GCM) 10K type strain sequencing project: providing services to taxonomists for standard genome sequencing and annotation.</title>
        <authorList>
            <consortium name="The Broad Institute Genomics Platform"/>
            <consortium name="The Broad Institute Genome Sequencing Center for Infectious Disease"/>
            <person name="Wu L."/>
            <person name="Ma J."/>
        </authorList>
    </citation>
    <scope>NUCLEOTIDE SEQUENCE [LARGE SCALE GENOMIC DNA]</scope>
    <source>
        <strain evidence="2">KCTC 12907</strain>
    </source>
</reference>
<evidence type="ECO:0000313" key="2">
    <source>
        <dbReference type="Proteomes" id="UP001596378"/>
    </source>
</evidence>
<proteinExistence type="predicted"/>
<dbReference type="SUPFAM" id="SSF52540">
    <property type="entry name" value="P-loop containing nucleoside triphosphate hydrolases"/>
    <property type="match status" value="1"/>
</dbReference>
<accession>A0ABW2FAI5</accession>
<organism evidence="1 2">
    <name type="scientific">Cohnella cellulosilytica</name>
    <dbReference type="NCBI Taxonomy" id="986710"/>
    <lineage>
        <taxon>Bacteria</taxon>
        <taxon>Bacillati</taxon>
        <taxon>Bacillota</taxon>
        <taxon>Bacilli</taxon>
        <taxon>Bacillales</taxon>
        <taxon>Paenibacillaceae</taxon>
        <taxon>Cohnella</taxon>
    </lineage>
</organism>
<protein>
    <submittedName>
        <fullName evidence="1">AAA family ATPase</fullName>
    </submittedName>
</protein>
<dbReference type="Pfam" id="PF13671">
    <property type="entry name" value="AAA_33"/>
    <property type="match status" value="1"/>
</dbReference>
<keyword evidence="2" id="KW-1185">Reference proteome</keyword>
<sequence length="198" mass="22649">MRMIIWINGAFGAGKTQTAYELHRRLPGSYVYDPENVGYFIRKNVPGKIALGDFQDYPMWRDANYGMLKHLDREYDGIVIAPMTLVRPPYFDEIVGRLREDGAEVHHFALCAGKETLLRRLKGRGEGRESWAAAQIDRCISALSDERFKHHLDTEGCSIADNAERIAELAGVSLQPDGRSAVRKVYDRIRTQIRHIRF</sequence>
<dbReference type="EMBL" id="JBHTAI010000009">
    <property type="protein sequence ID" value="MFC7150056.1"/>
    <property type="molecule type" value="Genomic_DNA"/>
</dbReference>
<dbReference type="Proteomes" id="UP001596378">
    <property type="component" value="Unassembled WGS sequence"/>
</dbReference>
<dbReference type="Gene3D" id="3.40.50.300">
    <property type="entry name" value="P-loop containing nucleotide triphosphate hydrolases"/>
    <property type="match status" value="1"/>
</dbReference>
<dbReference type="RefSeq" id="WP_378046441.1">
    <property type="nucleotide sequence ID" value="NZ_JBHMDN010000010.1"/>
</dbReference>
<name>A0ABW2FAI5_9BACL</name>